<evidence type="ECO:0000256" key="3">
    <source>
        <dbReference type="ARBA" id="ARBA00022801"/>
    </source>
</evidence>
<gene>
    <name evidence="7" type="ORF">L9F63_003547</name>
</gene>
<dbReference type="Proteomes" id="UP001233999">
    <property type="component" value="Unassembled WGS sequence"/>
</dbReference>
<comment type="subcellular location">
    <subcellularLocation>
        <location evidence="1">Cytoplasm</location>
        <location evidence="1">Cytosol</location>
    </subcellularLocation>
</comment>
<sequence>QKHHEALFVATLPSVNNCAYSLNRIFLTFFSGCSGILPQNYTERTAESDAWTLHRTVLLGKLDNSEELEVGDSVISLPRQMPMSHQDQEGSVGDMPSSNNTTSDSSEEKQISATMTEIKLPVEKPLPEPIAGPRHIYIIRHGERVDFTFGTWIPYCFDETGKYMRKDLNMPKTVPARKSGPQGFFKDCPLTNVGILQATLIGEAMKEAGITIHHTFCSPSLRCIQTCTGVLQGLGEVESQPIAIEPGLFEWLAWYPDSLPDWMSVEELEEAGYNVKQDYKSFVRTEELHDIRESTEQFYMRSFYLAQSVIKSTADRGGNILLVGHAATLDVCSRQLCGGAPRNSQEMTRLIQKIPYCSMTCVQDVGDNKWELRDLPFPPVTHSNNMRFDWKVLLT</sequence>
<reference evidence="7" key="1">
    <citation type="journal article" date="2023" name="IScience">
        <title>Live-bearing cockroach genome reveals convergent evolutionary mechanisms linked to viviparity in insects and beyond.</title>
        <authorList>
            <person name="Fouks B."/>
            <person name="Harrison M.C."/>
            <person name="Mikhailova A.A."/>
            <person name="Marchal E."/>
            <person name="English S."/>
            <person name="Carruthers M."/>
            <person name="Jennings E.C."/>
            <person name="Chiamaka E.L."/>
            <person name="Frigard R.A."/>
            <person name="Pippel M."/>
            <person name="Attardo G.M."/>
            <person name="Benoit J.B."/>
            <person name="Bornberg-Bauer E."/>
            <person name="Tobe S.S."/>
        </authorList>
    </citation>
    <scope>NUCLEOTIDE SEQUENCE</scope>
    <source>
        <strain evidence="7">Stay&amp;Tobe</strain>
    </source>
</reference>
<protein>
    <recommendedName>
        <fullName evidence="5">Protein UBASH3A homolog</fullName>
    </recommendedName>
</protein>
<dbReference type="GO" id="GO:0005829">
    <property type="term" value="C:cytosol"/>
    <property type="evidence" value="ECO:0007669"/>
    <property type="project" value="UniProtKB-SubCell"/>
</dbReference>
<evidence type="ECO:0000313" key="7">
    <source>
        <dbReference type="EMBL" id="KAJ9582091.1"/>
    </source>
</evidence>
<evidence type="ECO:0000256" key="2">
    <source>
        <dbReference type="ARBA" id="ARBA00022490"/>
    </source>
</evidence>
<feature type="non-terminal residue" evidence="7">
    <location>
        <position position="395"/>
    </location>
</feature>
<dbReference type="SMART" id="SM00855">
    <property type="entry name" value="PGAM"/>
    <property type="match status" value="1"/>
</dbReference>
<keyword evidence="2" id="KW-0963">Cytoplasm</keyword>
<evidence type="ECO:0000313" key="8">
    <source>
        <dbReference type="Proteomes" id="UP001233999"/>
    </source>
</evidence>
<dbReference type="AlphaFoldDB" id="A0AAD7ZKN0"/>
<dbReference type="PANTHER" id="PTHR16469">
    <property type="entry name" value="UBIQUITIN-ASSOCIATED AND SH3 DOMAIN-CONTAINING BA-RELATED"/>
    <property type="match status" value="1"/>
</dbReference>
<dbReference type="SUPFAM" id="SSF53254">
    <property type="entry name" value="Phosphoglycerate mutase-like"/>
    <property type="match status" value="1"/>
</dbReference>
<dbReference type="GO" id="GO:0004721">
    <property type="term" value="F:phosphoprotein phosphatase activity"/>
    <property type="evidence" value="ECO:0007669"/>
    <property type="project" value="UniProtKB-KW"/>
</dbReference>
<feature type="region of interest" description="Disordered" evidence="6">
    <location>
        <begin position="75"/>
        <end position="110"/>
    </location>
</feature>
<evidence type="ECO:0000256" key="5">
    <source>
        <dbReference type="ARBA" id="ARBA00083868"/>
    </source>
</evidence>
<dbReference type="FunFam" id="3.40.50.1240:FF:000032">
    <property type="entry name" value="Blast:Protein UBASH3A homolog"/>
    <property type="match status" value="1"/>
</dbReference>
<dbReference type="GO" id="GO:0003993">
    <property type="term" value="F:acid phosphatase activity"/>
    <property type="evidence" value="ECO:0007669"/>
    <property type="project" value="UniProtKB-ARBA"/>
</dbReference>
<evidence type="ECO:0000256" key="4">
    <source>
        <dbReference type="ARBA" id="ARBA00022912"/>
    </source>
</evidence>
<keyword evidence="3" id="KW-0378">Hydrolase</keyword>
<reference evidence="7" key="2">
    <citation type="submission" date="2023-05" db="EMBL/GenBank/DDBJ databases">
        <authorList>
            <person name="Fouks B."/>
        </authorList>
    </citation>
    <scope>NUCLEOTIDE SEQUENCE</scope>
    <source>
        <strain evidence="7">Stay&amp;Tobe</strain>
        <tissue evidence="7">Testes</tissue>
    </source>
</reference>
<comment type="caution">
    <text evidence="7">The sequence shown here is derived from an EMBL/GenBank/DDBJ whole genome shotgun (WGS) entry which is preliminary data.</text>
</comment>
<dbReference type="Gene3D" id="3.40.50.1240">
    <property type="entry name" value="Phosphoglycerate mutase-like"/>
    <property type="match status" value="1"/>
</dbReference>
<dbReference type="InterPro" id="IPR029033">
    <property type="entry name" value="His_PPase_superfam"/>
</dbReference>
<evidence type="ECO:0000256" key="6">
    <source>
        <dbReference type="SAM" id="MobiDB-lite"/>
    </source>
</evidence>
<proteinExistence type="predicted"/>
<dbReference type="Pfam" id="PF00300">
    <property type="entry name" value="His_Phos_1"/>
    <property type="match status" value="1"/>
</dbReference>
<keyword evidence="4" id="KW-0904">Protein phosphatase</keyword>
<dbReference type="InterPro" id="IPR013078">
    <property type="entry name" value="His_Pase_superF_clade-1"/>
</dbReference>
<accession>A0AAD7ZKN0</accession>
<keyword evidence="8" id="KW-1185">Reference proteome</keyword>
<evidence type="ECO:0000256" key="1">
    <source>
        <dbReference type="ARBA" id="ARBA00004514"/>
    </source>
</evidence>
<dbReference type="EMBL" id="JASPKZ010007829">
    <property type="protein sequence ID" value="KAJ9582091.1"/>
    <property type="molecule type" value="Genomic_DNA"/>
</dbReference>
<dbReference type="PANTHER" id="PTHR16469:SF27">
    <property type="entry name" value="UBIQUITIN-ASSOCIATED AND SH3 DOMAIN-CONTAINING BA-RELATED"/>
    <property type="match status" value="1"/>
</dbReference>
<name>A0AAD7ZKN0_DIPPU</name>
<organism evidence="7 8">
    <name type="scientific">Diploptera punctata</name>
    <name type="common">Pacific beetle cockroach</name>
    <dbReference type="NCBI Taxonomy" id="6984"/>
    <lineage>
        <taxon>Eukaryota</taxon>
        <taxon>Metazoa</taxon>
        <taxon>Ecdysozoa</taxon>
        <taxon>Arthropoda</taxon>
        <taxon>Hexapoda</taxon>
        <taxon>Insecta</taxon>
        <taxon>Pterygota</taxon>
        <taxon>Neoptera</taxon>
        <taxon>Polyneoptera</taxon>
        <taxon>Dictyoptera</taxon>
        <taxon>Blattodea</taxon>
        <taxon>Blaberoidea</taxon>
        <taxon>Blaberidae</taxon>
        <taxon>Diplopterinae</taxon>
        <taxon>Diploptera</taxon>
    </lineage>
</organism>
<dbReference type="InterPro" id="IPR051710">
    <property type="entry name" value="Phosphatase_SH3-domain"/>
</dbReference>
<dbReference type="CDD" id="cd07067">
    <property type="entry name" value="HP_PGM_like"/>
    <property type="match status" value="1"/>
</dbReference>